<dbReference type="InterPro" id="IPR016036">
    <property type="entry name" value="Malonyl_transacylase_ACP-bd"/>
</dbReference>
<dbReference type="PANTHER" id="PTHR42681:SF1">
    <property type="entry name" value="MALONYL-COA-ACYL CARRIER PROTEIN TRANSACYLASE, MITOCHONDRIAL"/>
    <property type="match status" value="1"/>
</dbReference>
<dbReference type="InterPro" id="IPR016035">
    <property type="entry name" value="Acyl_Trfase/lysoPLipase"/>
</dbReference>
<dbReference type="InterPro" id="IPR014043">
    <property type="entry name" value="Acyl_transferase_dom"/>
</dbReference>
<dbReference type="PIRSF" id="PIRSF000446">
    <property type="entry name" value="Mct"/>
    <property type="match status" value="1"/>
</dbReference>
<comment type="similarity">
    <text evidence="4">Belongs to the fabD family.</text>
</comment>
<dbReference type="Gene3D" id="3.30.70.250">
    <property type="entry name" value="Malonyl-CoA ACP transacylase, ACP-binding"/>
    <property type="match status" value="1"/>
</dbReference>
<dbReference type="InterPro" id="IPR001227">
    <property type="entry name" value="Ac_transferase_dom_sf"/>
</dbReference>
<organism evidence="7 8">
    <name type="scientific">Streptomyces noursei</name>
    <name type="common">Streptomyces albulus</name>
    <dbReference type="NCBI Taxonomy" id="1971"/>
    <lineage>
        <taxon>Bacteria</taxon>
        <taxon>Bacillati</taxon>
        <taxon>Actinomycetota</taxon>
        <taxon>Actinomycetes</taxon>
        <taxon>Kitasatosporales</taxon>
        <taxon>Streptomycetaceae</taxon>
        <taxon>Streptomyces</taxon>
    </lineage>
</organism>
<keyword evidence="1 4" id="KW-0808">Transferase</keyword>
<dbReference type="AlphaFoldDB" id="A0A2N8PIA4"/>
<comment type="caution">
    <text evidence="7">The sequence shown here is derived from an EMBL/GenBank/DDBJ whole genome shotgun (WGS) entry which is preliminary data.</text>
</comment>
<dbReference type="GO" id="GO:0006633">
    <property type="term" value="P:fatty acid biosynthetic process"/>
    <property type="evidence" value="ECO:0007669"/>
    <property type="project" value="TreeGrafter"/>
</dbReference>
<dbReference type="SUPFAM" id="SSF55048">
    <property type="entry name" value="Probable ACP-binding domain of malonyl-CoA ACP transacylase"/>
    <property type="match status" value="1"/>
</dbReference>
<keyword evidence="8" id="KW-1185">Reference proteome</keyword>
<dbReference type="Pfam" id="PF00698">
    <property type="entry name" value="Acyl_transf_1"/>
    <property type="match status" value="1"/>
</dbReference>
<feature type="active site" evidence="5">
    <location>
        <position position="191"/>
    </location>
</feature>
<comment type="catalytic activity">
    <reaction evidence="3 4">
        <text>holo-[ACP] + malonyl-CoA = malonyl-[ACP] + CoA</text>
        <dbReference type="Rhea" id="RHEA:41792"/>
        <dbReference type="Rhea" id="RHEA-COMP:9623"/>
        <dbReference type="Rhea" id="RHEA-COMP:9685"/>
        <dbReference type="ChEBI" id="CHEBI:57287"/>
        <dbReference type="ChEBI" id="CHEBI:57384"/>
        <dbReference type="ChEBI" id="CHEBI:64479"/>
        <dbReference type="ChEBI" id="CHEBI:78449"/>
        <dbReference type="EC" id="2.3.1.39"/>
    </reaction>
</comment>
<dbReference type="EMBL" id="LJSN01000002">
    <property type="protein sequence ID" value="PNE40759.1"/>
    <property type="molecule type" value="Genomic_DNA"/>
</dbReference>
<feature type="active site" evidence="5">
    <location>
        <position position="87"/>
    </location>
</feature>
<evidence type="ECO:0000256" key="5">
    <source>
        <dbReference type="PIRSR" id="PIRSR000446-1"/>
    </source>
</evidence>
<dbReference type="Proteomes" id="UP000236047">
    <property type="component" value="Unassembled WGS sequence"/>
</dbReference>
<evidence type="ECO:0000256" key="4">
    <source>
        <dbReference type="PIRNR" id="PIRNR000446"/>
    </source>
</evidence>
<name>A0A2N8PIA4_STRNR</name>
<dbReference type="NCBIfam" id="TIGR00128">
    <property type="entry name" value="fabD"/>
    <property type="match status" value="1"/>
</dbReference>
<dbReference type="PANTHER" id="PTHR42681">
    <property type="entry name" value="MALONYL-COA-ACYL CARRIER PROTEIN TRANSACYLASE, MITOCHONDRIAL"/>
    <property type="match status" value="1"/>
</dbReference>
<dbReference type="GO" id="GO:0005829">
    <property type="term" value="C:cytosol"/>
    <property type="evidence" value="ECO:0007669"/>
    <property type="project" value="TreeGrafter"/>
</dbReference>
<dbReference type="Gene3D" id="3.40.366.10">
    <property type="entry name" value="Malonyl-Coenzyme A Acyl Carrier Protein, domain 2"/>
    <property type="match status" value="1"/>
</dbReference>
<dbReference type="InterPro" id="IPR004410">
    <property type="entry name" value="Malonyl_CoA-ACP_transAc_FabD"/>
</dbReference>
<evidence type="ECO:0000256" key="1">
    <source>
        <dbReference type="ARBA" id="ARBA00022679"/>
    </source>
</evidence>
<sequence length="281" mass="30562">MLAVMFAGQGSQEKGMGGEVFERYPGLVQFASDVLGYDLVSLCTEDPDHLLARTEYTQPALYAVNALRTFERVHREDRPADCYLGHSLGEYNALLAAGVFDFETGLRLVAKRGELMAAASDGGMTAVMDTPAERLLQILAEDGVDGVDIAGFNTGSQVVIAATPPVLTAAHDCLARREIRFVPLKVSAPFHSRYMEPARVRFAEFLTQFSFAEPATPVISNVTARPYEPGQTARMLAEQLVTPVRWTDSVRTLLDGDDGLEFDEIGGLALSHMVYKIKAGA</sequence>
<dbReference type="EC" id="2.3.1.39" evidence="4"/>
<feature type="domain" description="Malonyl-CoA:ACP transacylase (MAT)" evidence="6">
    <location>
        <begin position="5"/>
        <end position="273"/>
    </location>
</feature>
<evidence type="ECO:0000256" key="3">
    <source>
        <dbReference type="ARBA" id="ARBA00048462"/>
    </source>
</evidence>
<dbReference type="InterPro" id="IPR024925">
    <property type="entry name" value="Malonyl_CoA-ACP_transAc"/>
</dbReference>
<evidence type="ECO:0000256" key="2">
    <source>
        <dbReference type="ARBA" id="ARBA00023315"/>
    </source>
</evidence>
<evidence type="ECO:0000313" key="8">
    <source>
        <dbReference type="Proteomes" id="UP000236047"/>
    </source>
</evidence>
<dbReference type="SUPFAM" id="SSF52151">
    <property type="entry name" value="FabD/lysophospholipase-like"/>
    <property type="match status" value="1"/>
</dbReference>
<accession>A0A2N8PIA4</accession>
<reference evidence="8" key="1">
    <citation type="submission" date="2015-09" db="EMBL/GenBank/DDBJ databases">
        <authorList>
            <person name="Graham D.E."/>
            <person name="Mahan K.M."/>
            <person name="Klingeman D.M."/>
            <person name="Fida T."/>
            <person name="Giannone R.J."/>
            <person name="Hettich R.L."/>
            <person name="Parry R.J."/>
            <person name="Spain J.C."/>
        </authorList>
    </citation>
    <scope>NUCLEOTIDE SEQUENCE [LARGE SCALE GENOMIC DNA]</scope>
    <source>
        <strain evidence="8">JCM 4701</strain>
    </source>
</reference>
<proteinExistence type="inferred from homology"/>
<evidence type="ECO:0000259" key="6">
    <source>
        <dbReference type="SMART" id="SM00827"/>
    </source>
</evidence>
<evidence type="ECO:0000313" key="7">
    <source>
        <dbReference type="EMBL" id="PNE40759.1"/>
    </source>
</evidence>
<dbReference type="InterPro" id="IPR050858">
    <property type="entry name" value="Mal-CoA-ACP_Trans/PKS_FabD"/>
</dbReference>
<protein>
    <recommendedName>
        <fullName evidence="4">Malonyl CoA-acyl carrier protein transacylase</fullName>
        <ecNumber evidence="4">2.3.1.39</ecNumber>
    </recommendedName>
</protein>
<keyword evidence="2 4" id="KW-0012">Acyltransferase</keyword>
<dbReference type="SMART" id="SM00827">
    <property type="entry name" value="PKS_AT"/>
    <property type="match status" value="1"/>
</dbReference>
<gene>
    <name evidence="7" type="ORF">AOB60_07975</name>
</gene>
<dbReference type="GO" id="GO:0004314">
    <property type="term" value="F:[acyl-carrier-protein] S-malonyltransferase activity"/>
    <property type="evidence" value="ECO:0007669"/>
    <property type="project" value="UniProtKB-EC"/>
</dbReference>